<keyword evidence="1" id="KW-0812">Transmembrane</keyword>
<dbReference type="Proteomes" id="UP000651112">
    <property type="component" value="Unassembled WGS sequence"/>
</dbReference>
<organism evidence="2 3">
    <name type="scientific">Sphingobacterium chuzhouense</name>
    <dbReference type="NCBI Taxonomy" id="1742264"/>
    <lineage>
        <taxon>Bacteria</taxon>
        <taxon>Pseudomonadati</taxon>
        <taxon>Bacteroidota</taxon>
        <taxon>Sphingobacteriia</taxon>
        <taxon>Sphingobacteriales</taxon>
        <taxon>Sphingobacteriaceae</taxon>
        <taxon>Sphingobacterium</taxon>
    </lineage>
</organism>
<name>A0ABR7XR43_9SPHI</name>
<reference evidence="2 3" key="1">
    <citation type="submission" date="2020-08" db="EMBL/GenBank/DDBJ databases">
        <title>Sphingobacterium sp. DN00404 isolated from aquaculture water.</title>
        <authorList>
            <person name="Zhang M."/>
        </authorList>
    </citation>
    <scope>NUCLEOTIDE SEQUENCE [LARGE SCALE GENOMIC DNA]</scope>
    <source>
        <strain evidence="2 3">KCTC 42746</strain>
    </source>
</reference>
<protein>
    <submittedName>
        <fullName evidence="2">Uncharacterized protein</fullName>
    </submittedName>
</protein>
<keyword evidence="1" id="KW-0472">Membrane</keyword>
<dbReference type="RefSeq" id="WP_190313357.1">
    <property type="nucleotide sequence ID" value="NZ_JACNYL010000002.1"/>
</dbReference>
<evidence type="ECO:0000313" key="2">
    <source>
        <dbReference type="EMBL" id="MBD1421608.1"/>
    </source>
</evidence>
<gene>
    <name evidence="2" type="ORF">H8B21_08525</name>
</gene>
<dbReference type="EMBL" id="JACNYL010000002">
    <property type="protein sequence ID" value="MBD1421608.1"/>
    <property type="molecule type" value="Genomic_DNA"/>
</dbReference>
<feature type="transmembrane region" description="Helical" evidence="1">
    <location>
        <begin position="12"/>
        <end position="31"/>
    </location>
</feature>
<proteinExistence type="predicted"/>
<keyword evidence="1" id="KW-1133">Transmembrane helix</keyword>
<comment type="caution">
    <text evidence="2">The sequence shown here is derived from an EMBL/GenBank/DDBJ whole genome shotgun (WGS) entry which is preliminary data.</text>
</comment>
<accession>A0ABR7XR43</accession>
<sequence>MMLPAASTLSGAEMVCFPDLAVMIFAFAMHAQDLSPMYPDLLINSGDLVVLLPDL</sequence>
<evidence type="ECO:0000256" key="1">
    <source>
        <dbReference type="SAM" id="Phobius"/>
    </source>
</evidence>
<keyword evidence="3" id="KW-1185">Reference proteome</keyword>
<evidence type="ECO:0000313" key="3">
    <source>
        <dbReference type="Proteomes" id="UP000651112"/>
    </source>
</evidence>